<dbReference type="OrthoDB" id="1917519at2759"/>
<evidence type="ECO:0000313" key="4">
    <source>
        <dbReference type="EMBL" id="GCC20948.1"/>
    </source>
</evidence>
<dbReference type="PANTHER" id="PTHR31159:SF1">
    <property type="entry name" value="COMM DOMAIN-CONTAINING PROTEIN 3"/>
    <property type="match status" value="1"/>
</dbReference>
<evidence type="ECO:0000313" key="5">
    <source>
        <dbReference type="Proteomes" id="UP000287033"/>
    </source>
</evidence>
<evidence type="ECO:0000256" key="1">
    <source>
        <dbReference type="ARBA" id="ARBA00016548"/>
    </source>
</evidence>
<evidence type="ECO:0000256" key="2">
    <source>
        <dbReference type="ARBA" id="ARBA00093469"/>
    </source>
</evidence>
<dbReference type="PANTHER" id="PTHR31159">
    <property type="entry name" value="COMM DOMAIN-CONTAINING PROTEIN 3"/>
    <property type="match status" value="1"/>
</dbReference>
<dbReference type="STRING" id="137246.A0A401RS49"/>
<name>A0A401RS49_CHIPU</name>
<dbReference type="GO" id="GO:0006814">
    <property type="term" value="P:sodium ion transport"/>
    <property type="evidence" value="ECO:0007669"/>
    <property type="project" value="InterPro"/>
</dbReference>
<protein>
    <recommendedName>
        <fullName evidence="1">COMM domain-containing protein 3</fullName>
    </recommendedName>
</protein>
<feature type="domain" description="COMM" evidence="3">
    <location>
        <begin position="124"/>
        <end position="193"/>
    </location>
</feature>
<keyword evidence="5" id="KW-1185">Reference proteome</keyword>
<sequence>MELPEYVLKGLQLLADPSHFSNKTFRILVEAAFESLINPQTDGVVFDHVELGNLDLTLLKQCHVAIATCVLEAGKQNADKSTISSLLEDCRFGAERIDIFCTAYQKNKDKVEILLGGIGRFPSHITDASWRLEYHIRNNHLHKVNQPAYLLTLNVENGHSRKPHDVTFHCTMEQLQDLLGKLKDAAKSMEKASQM</sequence>
<dbReference type="OMA" id="DWRLDYC"/>
<dbReference type="EMBL" id="BEZZ01000002">
    <property type="protein sequence ID" value="GCC20948.1"/>
    <property type="molecule type" value="Genomic_DNA"/>
</dbReference>
<gene>
    <name evidence="4" type="ORF">chiPu_0000121</name>
</gene>
<organism evidence="4 5">
    <name type="scientific">Chiloscyllium punctatum</name>
    <name type="common">Brownbanded bambooshark</name>
    <name type="synonym">Hemiscyllium punctatum</name>
    <dbReference type="NCBI Taxonomy" id="137246"/>
    <lineage>
        <taxon>Eukaryota</taxon>
        <taxon>Metazoa</taxon>
        <taxon>Chordata</taxon>
        <taxon>Craniata</taxon>
        <taxon>Vertebrata</taxon>
        <taxon>Chondrichthyes</taxon>
        <taxon>Elasmobranchii</taxon>
        <taxon>Galeomorphii</taxon>
        <taxon>Galeoidea</taxon>
        <taxon>Orectolobiformes</taxon>
        <taxon>Hemiscylliidae</taxon>
        <taxon>Chiloscyllium</taxon>
    </lineage>
</organism>
<dbReference type="PROSITE" id="PS51269">
    <property type="entry name" value="COMM"/>
    <property type="match status" value="1"/>
</dbReference>
<dbReference type="CDD" id="cd04751">
    <property type="entry name" value="Commd3"/>
    <property type="match status" value="1"/>
</dbReference>
<dbReference type="InterPro" id="IPR037355">
    <property type="entry name" value="COMMD3"/>
</dbReference>
<proteinExistence type="inferred from homology"/>
<dbReference type="Proteomes" id="UP000287033">
    <property type="component" value="Unassembled WGS sequence"/>
</dbReference>
<reference evidence="4 5" key="1">
    <citation type="journal article" date="2018" name="Nat. Ecol. Evol.">
        <title>Shark genomes provide insights into elasmobranch evolution and the origin of vertebrates.</title>
        <authorList>
            <person name="Hara Y"/>
            <person name="Yamaguchi K"/>
            <person name="Onimaru K"/>
            <person name="Kadota M"/>
            <person name="Koyanagi M"/>
            <person name="Keeley SD"/>
            <person name="Tatsumi K"/>
            <person name="Tanaka K"/>
            <person name="Motone F"/>
            <person name="Kageyama Y"/>
            <person name="Nozu R"/>
            <person name="Adachi N"/>
            <person name="Nishimura O"/>
            <person name="Nakagawa R"/>
            <person name="Tanegashima C"/>
            <person name="Kiyatake I"/>
            <person name="Matsumoto R"/>
            <person name="Murakumo K"/>
            <person name="Nishida K"/>
            <person name="Terakita A"/>
            <person name="Kuratani S"/>
            <person name="Sato K"/>
            <person name="Hyodo S Kuraku.S."/>
        </authorList>
    </citation>
    <scope>NUCLEOTIDE SEQUENCE [LARGE SCALE GENOMIC DNA]</scope>
</reference>
<evidence type="ECO:0000259" key="3">
    <source>
        <dbReference type="PROSITE" id="PS51269"/>
    </source>
</evidence>
<dbReference type="AlphaFoldDB" id="A0A401RS49"/>
<dbReference type="Pfam" id="PF21672">
    <property type="entry name" value="COMM_HN"/>
    <property type="match status" value="1"/>
</dbReference>
<comment type="similarity">
    <text evidence="2">Belongs to the COMM domain-containing protein 3 family.</text>
</comment>
<accession>A0A401RS49</accession>
<dbReference type="Pfam" id="PF07258">
    <property type="entry name" value="COMM_domain"/>
    <property type="match status" value="1"/>
</dbReference>
<comment type="caution">
    <text evidence="4">The sequence shown here is derived from an EMBL/GenBank/DDBJ whole genome shotgun (WGS) entry which is preliminary data.</text>
</comment>
<dbReference type="InterPro" id="IPR017920">
    <property type="entry name" value="COMM"/>
</dbReference>